<sequence>MLILSVYIGFSYKEGATTAGTTTTSTASPTKSAGTTTTSTASPTKSAGTTTTSTASPTKNSTSSVVTATSATTSTSTAAPIKNATTPGSTPSCSCVCPTTLAPIAGAPITPAQPTPAQLTSAPPSLSPALNPKCNQSVNYSAPNINYKCTTATNKDSILNALKPFDSAYTNDKCYSAYKDILIGKGSNSTKFQSFCDNTNNSQYIDSGTCNCQTITKDSAGTNTISCKSKSVGPAGNSFSICVSN</sequence>
<proteinExistence type="predicted"/>
<name>A0A6C0DU27_9ZZZZ</name>
<dbReference type="AlphaFoldDB" id="A0A6C0DU27"/>
<dbReference type="EMBL" id="MN739659">
    <property type="protein sequence ID" value="QHT18725.1"/>
    <property type="molecule type" value="Genomic_DNA"/>
</dbReference>
<accession>A0A6C0DU27</accession>
<reference evidence="2" key="1">
    <citation type="journal article" date="2020" name="Nature">
        <title>Giant virus diversity and host interactions through global metagenomics.</title>
        <authorList>
            <person name="Schulz F."/>
            <person name="Roux S."/>
            <person name="Paez-Espino D."/>
            <person name="Jungbluth S."/>
            <person name="Walsh D.A."/>
            <person name="Denef V.J."/>
            <person name="McMahon K.D."/>
            <person name="Konstantinidis K.T."/>
            <person name="Eloe-Fadrosh E.A."/>
            <person name="Kyrpides N.C."/>
            <person name="Woyke T."/>
        </authorList>
    </citation>
    <scope>NUCLEOTIDE SEQUENCE</scope>
    <source>
        <strain evidence="2">GVMAG-M-3300023174-49</strain>
    </source>
</reference>
<organism evidence="2">
    <name type="scientific">viral metagenome</name>
    <dbReference type="NCBI Taxonomy" id="1070528"/>
    <lineage>
        <taxon>unclassified sequences</taxon>
        <taxon>metagenomes</taxon>
        <taxon>organismal metagenomes</taxon>
    </lineage>
</organism>
<feature type="region of interest" description="Disordered" evidence="1">
    <location>
        <begin position="18"/>
        <end position="91"/>
    </location>
</feature>
<feature type="compositionally biased region" description="Low complexity" evidence="1">
    <location>
        <begin position="18"/>
        <end position="79"/>
    </location>
</feature>
<evidence type="ECO:0000313" key="2">
    <source>
        <dbReference type="EMBL" id="QHT18725.1"/>
    </source>
</evidence>
<evidence type="ECO:0000256" key="1">
    <source>
        <dbReference type="SAM" id="MobiDB-lite"/>
    </source>
</evidence>
<protein>
    <submittedName>
        <fullName evidence="2">Uncharacterized protein</fullName>
    </submittedName>
</protein>